<keyword evidence="2 4" id="KW-0238">DNA-binding</keyword>
<dbReference type="PROSITE" id="PS51900">
    <property type="entry name" value="CB"/>
    <property type="match status" value="1"/>
</dbReference>
<dbReference type="InterPro" id="IPR004107">
    <property type="entry name" value="Integrase_SAM-like_N"/>
</dbReference>
<keyword evidence="8" id="KW-1185">Reference proteome</keyword>
<gene>
    <name evidence="7" type="ordered locus">Terro_3122</name>
</gene>
<dbReference type="STRING" id="926566.Terro_3122"/>
<name>I3ZJD4_TERRK</name>
<dbReference type="Gene3D" id="1.10.443.10">
    <property type="entry name" value="Intergrase catalytic core"/>
    <property type="match status" value="1"/>
</dbReference>
<sequence>MFSALSPYRSIQEKHQYAPLRLEREQYLSHLLQQGFDRYVVRSTANYLLHIVRIFELKELRTVQEEEILRAGESWASYEGPHRLRPHVAGASTVFIRVAKAWFLFHGKLARPPSAPFHDLAALFAVDLRYRGLSTATVTGYSSRADMFLRWLASEINDFGAVSIHHVDQFIAVKRTEGWKPRGVATQCQALRSFFRFCEMRGWCDSGIPLGIRSPRIPKYENVPKAPSWPQVQKMVRSIRGLDPVSLRSKAILTLLTIYGLRSSEVTGLRLDDFDWRSETFTVRRAKRGGIQHYPIQYEAGEAILDYLQRGRPKCESRLLFVSARRPYGRLSQSPMYHTVDVAMRKVGINLEHTGPHALRHACATRLLQKGSSLKEIADFLGHKDIKCVGIYARFDLQLMRKVANVSLAGL</sequence>
<evidence type="ECO:0000313" key="7">
    <source>
        <dbReference type="EMBL" id="AFL89352.1"/>
    </source>
</evidence>
<dbReference type="Proteomes" id="UP000006056">
    <property type="component" value="Chromosome"/>
</dbReference>
<evidence type="ECO:0000256" key="2">
    <source>
        <dbReference type="ARBA" id="ARBA00023125"/>
    </source>
</evidence>
<protein>
    <submittedName>
        <fullName evidence="7">Site-specific recombinase XerD</fullName>
    </submittedName>
</protein>
<evidence type="ECO:0000313" key="8">
    <source>
        <dbReference type="Proteomes" id="UP000006056"/>
    </source>
</evidence>
<dbReference type="EMBL" id="CP003379">
    <property type="protein sequence ID" value="AFL89352.1"/>
    <property type="molecule type" value="Genomic_DNA"/>
</dbReference>
<feature type="domain" description="Core-binding (CB)" evidence="6">
    <location>
        <begin position="115"/>
        <end position="199"/>
    </location>
</feature>
<proteinExistence type="predicted"/>
<dbReference type="InterPro" id="IPR044068">
    <property type="entry name" value="CB"/>
</dbReference>
<dbReference type="InterPro" id="IPR013762">
    <property type="entry name" value="Integrase-like_cat_sf"/>
</dbReference>
<keyword evidence="1" id="KW-0229">DNA integration</keyword>
<evidence type="ECO:0000256" key="4">
    <source>
        <dbReference type="PROSITE-ProRule" id="PRU01248"/>
    </source>
</evidence>
<dbReference type="CDD" id="cd01188">
    <property type="entry name" value="INT_RitA_C_like"/>
    <property type="match status" value="1"/>
</dbReference>
<evidence type="ECO:0000256" key="3">
    <source>
        <dbReference type="ARBA" id="ARBA00023172"/>
    </source>
</evidence>
<feature type="domain" description="Tyr recombinase" evidence="5">
    <location>
        <begin position="222"/>
        <end position="405"/>
    </location>
</feature>
<dbReference type="KEGG" id="trs:Terro_3122"/>
<dbReference type="GO" id="GO:0006310">
    <property type="term" value="P:DNA recombination"/>
    <property type="evidence" value="ECO:0007669"/>
    <property type="project" value="UniProtKB-KW"/>
</dbReference>
<keyword evidence="3" id="KW-0233">DNA recombination</keyword>
<dbReference type="PANTHER" id="PTHR30349">
    <property type="entry name" value="PHAGE INTEGRASE-RELATED"/>
    <property type="match status" value="1"/>
</dbReference>
<evidence type="ECO:0000259" key="5">
    <source>
        <dbReference type="PROSITE" id="PS51898"/>
    </source>
</evidence>
<dbReference type="InterPro" id="IPR002104">
    <property type="entry name" value="Integrase_catalytic"/>
</dbReference>
<dbReference type="Pfam" id="PF02899">
    <property type="entry name" value="Phage_int_SAM_1"/>
    <property type="match status" value="1"/>
</dbReference>
<evidence type="ECO:0000256" key="1">
    <source>
        <dbReference type="ARBA" id="ARBA00022908"/>
    </source>
</evidence>
<evidence type="ECO:0000259" key="6">
    <source>
        <dbReference type="PROSITE" id="PS51900"/>
    </source>
</evidence>
<dbReference type="InterPro" id="IPR011010">
    <property type="entry name" value="DNA_brk_join_enz"/>
</dbReference>
<dbReference type="AlphaFoldDB" id="I3ZJD4"/>
<dbReference type="eggNOG" id="COG4974">
    <property type="taxonomic scope" value="Bacteria"/>
</dbReference>
<dbReference type="GO" id="GO:0015074">
    <property type="term" value="P:DNA integration"/>
    <property type="evidence" value="ECO:0007669"/>
    <property type="project" value="UniProtKB-KW"/>
</dbReference>
<dbReference type="InterPro" id="IPR050090">
    <property type="entry name" value="Tyrosine_recombinase_XerCD"/>
</dbReference>
<dbReference type="InterPro" id="IPR010998">
    <property type="entry name" value="Integrase_recombinase_N"/>
</dbReference>
<dbReference type="HOGENOM" id="CLU_027562_23_3_0"/>
<organism evidence="7 8">
    <name type="scientific">Terriglobus roseus (strain DSM 18391 / NRRL B-41598 / KBS 63)</name>
    <dbReference type="NCBI Taxonomy" id="926566"/>
    <lineage>
        <taxon>Bacteria</taxon>
        <taxon>Pseudomonadati</taxon>
        <taxon>Acidobacteriota</taxon>
        <taxon>Terriglobia</taxon>
        <taxon>Terriglobales</taxon>
        <taxon>Acidobacteriaceae</taxon>
        <taxon>Terriglobus</taxon>
    </lineage>
</organism>
<dbReference type="PROSITE" id="PS51898">
    <property type="entry name" value="TYR_RECOMBINASE"/>
    <property type="match status" value="1"/>
</dbReference>
<reference evidence="7 8" key="1">
    <citation type="submission" date="2012-06" db="EMBL/GenBank/DDBJ databases">
        <title>Complete genome of Terriglobus roseus DSM 18391.</title>
        <authorList>
            <consortium name="US DOE Joint Genome Institute (JGI-PGF)"/>
            <person name="Lucas S."/>
            <person name="Copeland A."/>
            <person name="Lapidus A."/>
            <person name="Glavina del Rio T."/>
            <person name="Dalin E."/>
            <person name="Tice H."/>
            <person name="Bruce D."/>
            <person name="Goodwin L."/>
            <person name="Pitluck S."/>
            <person name="Peters L."/>
            <person name="Mikhailova N."/>
            <person name="Munk A.C.C."/>
            <person name="Kyrpides N."/>
            <person name="Mavromatis K."/>
            <person name="Ivanova N."/>
            <person name="Brettin T."/>
            <person name="Detter J.C."/>
            <person name="Han C."/>
            <person name="Larimer F."/>
            <person name="Land M."/>
            <person name="Hauser L."/>
            <person name="Markowitz V."/>
            <person name="Cheng J.-F."/>
            <person name="Hugenholtz P."/>
            <person name="Woyke T."/>
            <person name="Wu D."/>
            <person name="Brambilla E."/>
            <person name="Klenk H.-P."/>
            <person name="Eisen J.A."/>
        </authorList>
    </citation>
    <scope>NUCLEOTIDE SEQUENCE [LARGE SCALE GENOMIC DNA]</scope>
    <source>
        <strain evidence="8">DSM 18391 / NRRL B-41598 / KBS 63</strain>
    </source>
</reference>
<dbReference type="Gene3D" id="1.10.150.130">
    <property type="match status" value="1"/>
</dbReference>
<accession>I3ZJD4</accession>
<dbReference type="Pfam" id="PF00589">
    <property type="entry name" value="Phage_integrase"/>
    <property type="match status" value="1"/>
</dbReference>
<dbReference type="PANTHER" id="PTHR30349:SF90">
    <property type="entry name" value="TYROSINE RECOMBINASE XERD"/>
    <property type="match status" value="1"/>
</dbReference>
<dbReference type="SUPFAM" id="SSF56349">
    <property type="entry name" value="DNA breaking-rejoining enzymes"/>
    <property type="match status" value="1"/>
</dbReference>
<dbReference type="GO" id="GO:0003677">
    <property type="term" value="F:DNA binding"/>
    <property type="evidence" value="ECO:0007669"/>
    <property type="project" value="UniProtKB-UniRule"/>
</dbReference>